<dbReference type="Pfam" id="PF23343">
    <property type="entry name" value="REP_ORF2-G2P"/>
    <property type="match status" value="1"/>
</dbReference>
<feature type="domain" description="Replication-associated protein ORF2/G2P" evidence="1">
    <location>
        <begin position="41"/>
        <end position="138"/>
    </location>
</feature>
<accession>A0A841KDK9</accession>
<dbReference type="AlphaFoldDB" id="A0A841KDK9"/>
<proteinExistence type="predicted"/>
<protein>
    <recommendedName>
        <fullName evidence="1">Replication-associated protein ORF2/G2P domain-containing protein</fullName>
    </recommendedName>
</protein>
<gene>
    <name evidence="2" type="ORF">HNQ86_000627</name>
</gene>
<dbReference type="InterPro" id="IPR056906">
    <property type="entry name" value="ORF2/G2P_dom"/>
</dbReference>
<comment type="caution">
    <text evidence="2">The sequence shown here is derived from an EMBL/GenBank/DDBJ whole genome shotgun (WGS) entry which is preliminary data.</text>
</comment>
<dbReference type="OrthoDB" id="9129069at2"/>
<dbReference type="Proteomes" id="UP000560000">
    <property type="component" value="Unassembled WGS sequence"/>
</dbReference>
<evidence type="ECO:0000259" key="1">
    <source>
        <dbReference type="Pfam" id="PF23343"/>
    </source>
</evidence>
<evidence type="ECO:0000313" key="2">
    <source>
        <dbReference type="EMBL" id="MBB6183282.1"/>
    </source>
</evidence>
<dbReference type="EMBL" id="JACHET010000001">
    <property type="protein sequence ID" value="MBB6183282.1"/>
    <property type="molecule type" value="Genomic_DNA"/>
</dbReference>
<reference evidence="2 3" key="1">
    <citation type="submission" date="2020-08" db="EMBL/GenBank/DDBJ databases">
        <title>Genomic Encyclopedia of Type Strains, Phase IV (KMG-IV): sequencing the most valuable type-strain genomes for metagenomic binning, comparative biology and taxonomic classification.</title>
        <authorList>
            <person name="Goeker M."/>
        </authorList>
    </citation>
    <scope>NUCLEOTIDE SEQUENCE [LARGE SCALE GENOMIC DNA]</scope>
    <source>
        <strain evidence="2 3">DSM 107085</strain>
    </source>
</reference>
<evidence type="ECO:0000313" key="3">
    <source>
        <dbReference type="Proteomes" id="UP000560000"/>
    </source>
</evidence>
<dbReference type="RefSeq" id="WP_152569285.1">
    <property type="nucleotide sequence ID" value="NZ_JACHET010000001.1"/>
</dbReference>
<sequence length="225" mass="26484">MIAVCRDANRIKRLRINVGHSGRLLHFQAHTERSASRWNIKMLTLTYRTGDQWQKLHISQFRDRLRQWFKRRGLKCRFVWVAELQKRGVLHYHMIVWVPKGYYLPSPDKSGWWPHGMSNVRSVKSSAVGYLMKYASKTTPDDAMRYPKGARMHGAGGLDPEDRRHLRYWRSPIWVREAMSGRSDIRKVNGGYCDKFTGEFLRSPWRIYIGPGGQVWTFKATETTQ</sequence>
<organism evidence="2 3">
    <name type="scientific">Oleiagrimonas soli</name>
    <dbReference type="NCBI Taxonomy" id="1543381"/>
    <lineage>
        <taxon>Bacteria</taxon>
        <taxon>Pseudomonadati</taxon>
        <taxon>Pseudomonadota</taxon>
        <taxon>Gammaproteobacteria</taxon>
        <taxon>Lysobacterales</taxon>
        <taxon>Rhodanobacteraceae</taxon>
        <taxon>Oleiagrimonas</taxon>
    </lineage>
</organism>
<name>A0A841KDK9_9GAMM</name>